<dbReference type="RefSeq" id="WP_004094624.1">
    <property type="nucleotide sequence ID" value="NZ_AFGF01000063.1"/>
</dbReference>
<protein>
    <recommendedName>
        <fullName evidence="1">CdiI immunity protein domain-containing protein</fullName>
    </recommendedName>
</protein>
<dbReference type="AlphaFoldDB" id="F7NHZ5"/>
<keyword evidence="3" id="KW-1185">Reference proteome</keyword>
<accession>F7NHZ5</accession>
<dbReference type="Pfam" id="PF18593">
    <property type="entry name" value="CdiI_2"/>
    <property type="match status" value="1"/>
</dbReference>
<evidence type="ECO:0000313" key="2">
    <source>
        <dbReference type="EMBL" id="EGO64336.1"/>
    </source>
</evidence>
<dbReference type="Proteomes" id="UP000003240">
    <property type="component" value="Unassembled WGS sequence"/>
</dbReference>
<dbReference type="EMBL" id="AFGF01000063">
    <property type="protein sequence ID" value="EGO64336.1"/>
    <property type="molecule type" value="Genomic_DNA"/>
</dbReference>
<evidence type="ECO:0000313" key="3">
    <source>
        <dbReference type="Proteomes" id="UP000003240"/>
    </source>
</evidence>
<name>F7NHZ5_9FIRM</name>
<gene>
    <name evidence="2" type="ORF">ALO_08465</name>
</gene>
<proteinExistence type="predicted"/>
<sequence>MTPEWKELKNFLGGTFHQDITSPEEALEDYIESVDKDWIQTIMDITNSFLESNLTEEEKNKFIQTYAEIYFPAVGRKPVEWLEDVAIRFKKSLSDRDKGNKVIR</sequence>
<reference evidence="2 3" key="1">
    <citation type="journal article" date="2011" name="EMBO J.">
        <title>Structural diversity of bacterial flagellar motors.</title>
        <authorList>
            <person name="Chen S."/>
            <person name="Beeby M."/>
            <person name="Murphy G.E."/>
            <person name="Leadbetter J.R."/>
            <person name="Hendrixson D.R."/>
            <person name="Briegel A."/>
            <person name="Li Z."/>
            <person name="Shi J."/>
            <person name="Tocheva E.I."/>
            <person name="Muller A."/>
            <person name="Dobro M.J."/>
            <person name="Jensen G.J."/>
        </authorList>
    </citation>
    <scope>NUCLEOTIDE SEQUENCE [LARGE SCALE GENOMIC DNA]</scope>
    <source>
        <strain evidence="2 3">DSM 6540</strain>
    </source>
</reference>
<dbReference type="InterPro" id="IPR041129">
    <property type="entry name" value="CdiI_2"/>
</dbReference>
<evidence type="ECO:0000259" key="1">
    <source>
        <dbReference type="Pfam" id="PF18593"/>
    </source>
</evidence>
<organism evidence="2 3">
    <name type="scientific">Acetonema longum DSM 6540</name>
    <dbReference type="NCBI Taxonomy" id="1009370"/>
    <lineage>
        <taxon>Bacteria</taxon>
        <taxon>Bacillati</taxon>
        <taxon>Bacillota</taxon>
        <taxon>Negativicutes</taxon>
        <taxon>Acetonemataceae</taxon>
        <taxon>Acetonema</taxon>
    </lineage>
</organism>
<feature type="domain" description="CdiI immunity protein" evidence="1">
    <location>
        <begin position="4"/>
        <end position="88"/>
    </location>
</feature>
<dbReference type="eggNOG" id="ENOG5033F3X">
    <property type="taxonomic scope" value="Bacteria"/>
</dbReference>
<comment type="caution">
    <text evidence="2">The sequence shown here is derived from an EMBL/GenBank/DDBJ whole genome shotgun (WGS) entry which is preliminary data.</text>
</comment>